<comment type="caution">
    <text evidence="6">The sequence shown here is derived from an EMBL/GenBank/DDBJ whole genome shotgun (WGS) entry which is preliminary data.</text>
</comment>
<evidence type="ECO:0000313" key="7">
    <source>
        <dbReference type="Proteomes" id="UP001597273"/>
    </source>
</evidence>
<organism evidence="6 7">
    <name type="scientific">Planococcus chinensis</name>
    <dbReference type="NCBI Taxonomy" id="272917"/>
    <lineage>
        <taxon>Bacteria</taxon>
        <taxon>Bacillati</taxon>
        <taxon>Bacillota</taxon>
        <taxon>Bacilli</taxon>
        <taxon>Bacillales</taxon>
        <taxon>Caryophanaceae</taxon>
        <taxon>Planococcus</taxon>
    </lineage>
</organism>
<dbReference type="InterPro" id="IPR041479">
    <property type="entry name" value="TetR_CgmR_C"/>
</dbReference>
<keyword evidence="1" id="KW-0805">Transcription regulation</keyword>
<dbReference type="PROSITE" id="PS50977">
    <property type="entry name" value="HTH_TETR_2"/>
    <property type="match status" value="1"/>
</dbReference>
<evidence type="ECO:0000256" key="1">
    <source>
        <dbReference type="ARBA" id="ARBA00023015"/>
    </source>
</evidence>
<dbReference type="PANTHER" id="PTHR47506">
    <property type="entry name" value="TRANSCRIPTIONAL REGULATORY PROTEIN"/>
    <property type="match status" value="1"/>
</dbReference>
<evidence type="ECO:0000259" key="5">
    <source>
        <dbReference type="PROSITE" id="PS50977"/>
    </source>
</evidence>
<proteinExistence type="predicted"/>
<dbReference type="PANTHER" id="PTHR47506:SF6">
    <property type="entry name" value="HTH-TYPE TRANSCRIPTIONAL REPRESSOR NEMR"/>
    <property type="match status" value="1"/>
</dbReference>
<evidence type="ECO:0000256" key="4">
    <source>
        <dbReference type="PROSITE-ProRule" id="PRU00335"/>
    </source>
</evidence>
<evidence type="ECO:0000256" key="2">
    <source>
        <dbReference type="ARBA" id="ARBA00023125"/>
    </source>
</evidence>
<feature type="DNA-binding region" description="H-T-H motif" evidence="4">
    <location>
        <begin position="27"/>
        <end position="46"/>
    </location>
</feature>
<reference evidence="7" key="1">
    <citation type="journal article" date="2019" name="Int. J. Syst. Evol. Microbiol.">
        <title>The Global Catalogue of Microorganisms (GCM) 10K type strain sequencing project: providing services to taxonomists for standard genome sequencing and annotation.</title>
        <authorList>
            <consortium name="The Broad Institute Genomics Platform"/>
            <consortium name="The Broad Institute Genome Sequencing Center for Infectious Disease"/>
            <person name="Wu L."/>
            <person name="Ma J."/>
        </authorList>
    </citation>
    <scope>NUCLEOTIDE SEQUENCE [LARGE SCALE GENOMIC DNA]</scope>
    <source>
        <strain evidence="7">CGMCC 1.15475</strain>
    </source>
</reference>
<keyword evidence="2 4" id="KW-0238">DNA-binding</keyword>
<dbReference type="InterPro" id="IPR009057">
    <property type="entry name" value="Homeodomain-like_sf"/>
</dbReference>
<dbReference type="SUPFAM" id="SSF48498">
    <property type="entry name" value="Tetracyclin repressor-like, C-terminal domain"/>
    <property type="match status" value="1"/>
</dbReference>
<dbReference type="EMBL" id="JBHUFW010000002">
    <property type="protein sequence ID" value="MFD1861618.1"/>
    <property type="molecule type" value="Genomic_DNA"/>
</dbReference>
<keyword evidence="3" id="KW-0804">Transcription</keyword>
<name>A0ABW4QE38_9BACL</name>
<evidence type="ECO:0000313" key="6">
    <source>
        <dbReference type="EMBL" id="MFD1861618.1"/>
    </source>
</evidence>
<keyword evidence="7" id="KW-1185">Reference proteome</keyword>
<dbReference type="SUPFAM" id="SSF46689">
    <property type="entry name" value="Homeodomain-like"/>
    <property type="match status" value="1"/>
</dbReference>
<dbReference type="PRINTS" id="PR00455">
    <property type="entry name" value="HTHTETR"/>
</dbReference>
<dbReference type="InterPro" id="IPR001647">
    <property type="entry name" value="HTH_TetR"/>
</dbReference>
<protein>
    <submittedName>
        <fullName evidence="6">TetR family transcriptional regulator</fullName>
    </submittedName>
</protein>
<dbReference type="Pfam" id="PF00440">
    <property type="entry name" value="TetR_N"/>
    <property type="match status" value="1"/>
</dbReference>
<dbReference type="Pfam" id="PF17937">
    <property type="entry name" value="TetR_C_28"/>
    <property type="match status" value="1"/>
</dbReference>
<sequence>MGRVTRKVEILHAASKIVSERGIFNLTLEATAAEAGVSKGGLLYHFPSKEALVQGMVEHLAENYREKIAAAAHESNLEKGRWLTSYVDVTFNNPYKKTDMNSGLLAAKAVNEELLNPIRDLYMEWQSEIENDGIDPVKATIIRLATDGIWLNELFDLNQLTDEKKTAIYKKLISWASE</sequence>
<dbReference type="Gene3D" id="1.10.357.10">
    <property type="entry name" value="Tetracycline Repressor, domain 2"/>
    <property type="match status" value="1"/>
</dbReference>
<dbReference type="InterPro" id="IPR036271">
    <property type="entry name" value="Tet_transcr_reg_TetR-rel_C_sf"/>
</dbReference>
<feature type="domain" description="HTH tetR-type" evidence="5">
    <location>
        <begin position="4"/>
        <end position="64"/>
    </location>
</feature>
<evidence type="ECO:0000256" key="3">
    <source>
        <dbReference type="ARBA" id="ARBA00023163"/>
    </source>
</evidence>
<dbReference type="Proteomes" id="UP001597273">
    <property type="component" value="Unassembled WGS sequence"/>
</dbReference>
<gene>
    <name evidence="6" type="ORF">ACFSDB_01700</name>
</gene>
<dbReference type="RefSeq" id="WP_204891372.1">
    <property type="nucleotide sequence ID" value="NZ_JBHUFW010000002.1"/>
</dbReference>
<accession>A0ABW4QE38</accession>